<reference evidence="11" key="3">
    <citation type="submission" date="2025-09" db="UniProtKB">
        <authorList>
            <consortium name="Ensembl"/>
        </authorList>
    </citation>
    <scope>IDENTIFICATION</scope>
</reference>
<dbReference type="GO" id="GO:0005524">
    <property type="term" value="F:ATP binding"/>
    <property type="evidence" value="ECO:0007669"/>
    <property type="project" value="UniProtKB-KW"/>
</dbReference>
<dbReference type="Gene3D" id="3.30.420.40">
    <property type="match status" value="2"/>
</dbReference>
<dbReference type="PROSITE" id="PS01036">
    <property type="entry name" value="HSP70_3"/>
    <property type="match status" value="1"/>
</dbReference>
<keyword evidence="7" id="KW-0143">Chaperone</keyword>
<dbReference type="PANTHER" id="PTHR45639">
    <property type="entry name" value="HSC70CB, ISOFORM G-RELATED"/>
    <property type="match status" value="1"/>
</dbReference>
<evidence type="ECO:0000256" key="1">
    <source>
        <dbReference type="ARBA" id="ARBA00004319"/>
    </source>
</evidence>
<dbReference type="FunFam" id="3.90.640.10:FF:000012">
    <property type="entry name" value="Hypoxia up-regulated protein 1"/>
    <property type="match status" value="1"/>
</dbReference>
<comment type="similarity">
    <text evidence="2">Belongs to the heat shock protein 70 family.</text>
</comment>
<dbReference type="Pfam" id="PF00012">
    <property type="entry name" value="HSP70"/>
    <property type="match status" value="1"/>
</dbReference>
<dbReference type="FunFam" id="2.60.34.10:FF:000009">
    <property type="entry name" value="Hypoxia up-regulated protein 1"/>
    <property type="match status" value="1"/>
</dbReference>
<evidence type="ECO:0000313" key="11">
    <source>
        <dbReference type="Ensembl" id="ENSCMMP00000015155.1"/>
    </source>
</evidence>
<feature type="signal peptide" evidence="10">
    <location>
        <begin position="1"/>
        <end position="35"/>
    </location>
</feature>
<comment type="subcellular location">
    <subcellularLocation>
        <location evidence="1">Endoplasmic reticulum lumen</location>
    </subcellularLocation>
</comment>
<dbReference type="InterPro" id="IPR029047">
    <property type="entry name" value="HSP70_peptide-bd_sf"/>
</dbReference>
<keyword evidence="3 10" id="KW-0732">Signal</keyword>
<dbReference type="Gene3D" id="3.30.30.30">
    <property type="match status" value="1"/>
</dbReference>
<evidence type="ECO:0000256" key="5">
    <source>
        <dbReference type="ARBA" id="ARBA00022824"/>
    </source>
</evidence>
<evidence type="ECO:0000256" key="8">
    <source>
        <dbReference type="ARBA" id="ARBA00040503"/>
    </source>
</evidence>
<evidence type="ECO:0000256" key="9">
    <source>
        <dbReference type="SAM" id="MobiDB-lite"/>
    </source>
</evidence>
<dbReference type="Gene3D" id="3.90.640.10">
    <property type="entry name" value="Actin, Chain A, domain 4"/>
    <property type="match status" value="1"/>
</dbReference>
<dbReference type="Proteomes" id="UP000694556">
    <property type="component" value="Chromosome 25"/>
</dbReference>
<feature type="region of interest" description="Disordered" evidence="9">
    <location>
        <begin position="596"/>
        <end position="624"/>
    </location>
</feature>
<dbReference type="InterPro" id="IPR043129">
    <property type="entry name" value="ATPase_NBD"/>
</dbReference>
<dbReference type="FunFam" id="3.30.30.30:FF:000004">
    <property type="entry name" value="hypoxia up-regulated protein 1"/>
    <property type="match status" value="1"/>
</dbReference>
<keyword evidence="12" id="KW-1185">Reference proteome</keyword>
<keyword evidence="5" id="KW-0256">Endoplasmic reticulum</keyword>
<dbReference type="GO" id="GO:0034663">
    <property type="term" value="C:endoplasmic reticulum chaperone complex"/>
    <property type="evidence" value="ECO:0007669"/>
    <property type="project" value="TreeGrafter"/>
</dbReference>
<proteinExistence type="inferred from homology"/>
<feature type="compositionally biased region" description="Basic and acidic residues" evidence="9">
    <location>
        <begin position="596"/>
        <end position="605"/>
    </location>
</feature>
<keyword evidence="4" id="KW-0547">Nucleotide-binding</keyword>
<protein>
    <recommendedName>
        <fullName evidence="8">Hypoxia up-regulated protein 1</fullName>
    </recommendedName>
</protein>
<organism evidence="11 12">
    <name type="scientific">Cairina moschata</name>
    <name type="common">Muscovy duck</name>
    <dbReference type="NCBI Taxonomy" id="8855"/>
    <lineage>
        <taxon>Eukaryota</taxon>
        <taxon>Metazoa</taxon>
        <taxon>Chordata</taxon>
        <taxon>Craniata</taxon>
        <taxon>Vertebrata</taxon>
        <taxon>Euteleostomi</taxon>
        <taxon>Archelosauria</taxon>
        <taxon>Archosauria</taxon>
        <taxon>Dinosauria</taxon>
        <taxon>Saurischia</taxon>
        <taxon>Theropoda</taxon>
        <taxon>Coelurosauria</taxon>
        <taxon>Aves</taxon>
        <taxon>Neognathae</taxon>
        <taxon>Galloanserae</taxon>
        <taxon>Anseriformes</taxon>
        <taxon>Anatidae</taxon>
        <taxon>Anatinae</taxon>
        <taxon>Cairina</taxon>
    </lineage>
</organism>
<feature type="region of interest" description="Disordered" evidence="9">
    <location>
        <begin position="708"/>
        <end position="777"/>
    </location>
</feature>
<evidence type="ECO:0000256" key="4">
    <source>
        <dbReference type="ARBA" id="ARBA00022741"/>
    </source>
</evidence>
<dbReference type="GO" id="GO:1903298">
    <property type="term" value="P:negative regulation of hypoxia-induced intrinsic apoptotic signaling pathway"/>
    <property type="evidence" value="ECO:0007669"/>
    <property type="project" value="TreeGrafter"/>
</dbReference>
<dbReference type="PRINTS" id="PR00301">
    <property type="entry name" value="HEATSHOCK70"/>
</dbReference>
<keyword evidence="6" id="KW-0067">ATP-binding</keyword>
<evidence type="ECO:0000256" key="10">
    <source>
        <dbReference type="SAM" id="SignalP"/>
    </source>
</evidence>
<sequence length="777" mass="86908">GGGGGGGGDMARAPCWALGWLLLACLLLRPLAVMSVDVGSESMKIAIVKPGVPMEIVLNKESRRKTPVAVALKENERLFGDSALGMSIRTPKVAFRYFQDLLGKQINNPQVVLYRTRFPEHELVEDEKRQTVIFKLSQAVQYSPEEMLAMVLNYSRGLAEEFAEQPIKDAVITVPAYFNQAERRAVLHAARMADLKVLQLINDNTAVALNYGVFRRKDINATAQNIMFYDMGAGSTVCTIVTYQTVKTKDSGTQPQLQIQGIGFDRTLGGLEMELRLRDYLAKLFNDQHPSKDVRKNPRAMAKLLKEANRLKTVLSANADHVAQIEGLLDDIDFKAKVSRQEFEDLCSDLFQRVPGPVQQALSSAEMKLDGIDQVILVGGATRVPKVQEVLLKAVGKEELGKNINADEAAAMGAVYQAAALSKAFKVKPFVVRDAAMFPIQVEFTREVEEDDKSKSLKHNKRILFQRMAPYPQRKVITFNRYTDDFEFYVNYGDLSFLNQDDLRIFGSLNLTTVRLKGVGDSFKKHSDYESKGIKAHFNMDESGVLSLDRVESVFETLVEDKLEEESTLTSCYWNTMQICLSEILSCLLQDPKENRETTKEEEQSKSSGASTATKTEEEKKIKAPKKQKLVHEITMELDVNDVPDLLEDELKSSMKKYVLNSSMWKNETLAEQKKLSPAEKPVLLSKDIELKIAALDREVQYLLNKAKFAKPKSKKEKNATKPDSGKNATATSESENTIPPTEGKQEAEEPPTAEKAPGDEPQSDSGGYMLDQWFRT</sequence>
<dbReference type="Gene3D" id="2.60.34.10">
    <property type="entry name" value="Substrate Binding Domain Of DNAk, Chain A, domain 1"/>
    <property type="match status" value="1"/>
</dbReference>
<evidence type="ECO:0000256" key="3">
    <source>
        <dbReference type="ARBA" id="ARBA00022729"/>
    </source>
</evidence>
<dbReference type="InterPro" id="IPR013126">
    <property type="entry name" value="Hsp_70_fam"/>
</dbReference>
<evidence type="ECO:0000256" key="2">
    <source>
        <dbReference type="ARBA" id="ARBA00007381"/>
    </source>
</evidence>
<name>A0A8C3GJY9_CAIMO</name>
<feature type="chain" id="PRO_5034114825" description="Hypoxia up-regulated protein 1" evidence="10">
    <location>
        <begin position="36"/>
        <end position="777"/>
    </location>
</feature>
<accession>A0A8C3GJY9</accession>
<dbReference type="InterPro" id="IPR018181">
    <property type="entry name" value="Heat_shock_70_CS"/>
</dbReference>
<feature type="compositionally biased region" description="Polar residues" evidence="9">
    <location>
        <begin position="727"/>
        <end position="740"/>
    </location>
</feature>
<dbReference type="GO" id="GO:0140662">
    <property type="term" value="F:ATP-dependent protein folding chaperone"/>
    <property type="evidence" value="ECO:0007669"/>
    <property type="project" value="InterPro"/>
</dbReference>
<evidence type="ECO:0000256" key="7">
    <source>
        <dbReference type="ARBA" id="ARBA00023186"/>
    </source>
</evidence>
<dbReference type="Ensembl" id="ENSCMMT00000016669.1">
    <property type="protein sequence ID" value="ENSCMMP00000015155.1"/>
    <property type="gene ID" value="ENSCMMG00000009171.1"/>
</dbReference>
<dbReference type="GO" id="GO:0030968">
    <property type="term" value="P:endoplasmic reticulum unfolded protein response"/>
    <property type="evidence" value="ECO:0007669"/>
    <property type="project" value="TreeGrafter"/>
</dbReference>
<reference evidence="11" key="1">
    <citation type="submission" date="2018-09" db="EMBL/GenBank/DDBJ databases">
        <title>Common duck and Muscovy duck high density SNP chip.</title>
        <authorList>
            <person name="Vignal A."/>
            <person name="Thebault N."/>
            <person name="Warren W.C."/>
        </authorList>
    </citation>
    <scope>NUCLEOTIDE SEQUENCE [LARGE SCALE GENOMIC DNA]</scope>
</reference>
<dbReference type="GO" id="GO:0005788">
    <property type="term" value="C:endoplasmic reticulum lumen"/>
    <property type="evidence" value="ECO:0007669"/>
    <property type="project" value="UniProtKB-SubCell"/>
</dbReference>
<dbReference type="AlphaFoldDB" id="A0A8C3GJY9"/>
<evidence type="ECO:0000256" key="6">
    <source>
        <dbReference type="ARBA" id="ARBA00022840"/>
    </source>
</evidence>
<evidence type="ECO:0000313" key="12">
    <source>
        <dbReference type="Proteomes" id="UP000694556"/>
    </source>
</evidence>
<dbReference type="CDD" id="cd10230">
    <property type="entry name" value="ASKHA_NBD_HSP70_HYOU1"/>
    <property type="match status" value="1"/>
</dbReference>
<dbReference type="PANTHER" id="PTHR45639:SF3">
    <property type="entry name" value="HYPOXIA UP-REGULATED PROTEIN 1"/>
    <property type="match status" value="1"/>
</dbReference>
<dbReference type="SUPFAM" id="SSF53067">
    <property type="entry name" value="Actin-like ATPase domain"/>
    <property type="match status" value="2"/>
</dbReference>
<reference evidence="11" key="2">
    <citation type="submission" date="2025-08" db="UniProtKB">
        <authorList>
            <consortium name="Ensembl"/>
        </authorList>
    </citation>
    <scope>IDENTIFICATION</scope>
</reference>